<evidence type="ECO:0000313" key="1">
    <source>
        <dbReference type="EMBL" id="CAF2140359.1"/>
    </source>
</evidence>
<comment type="caution">
    <text evidence="1">The sequence shown here is derived from an EMBL/GenBank/DDBJ whole genome shotgun (WGS) entry which is preliminary data.</text>
</comment>
<reference evidence="1" key="1">
    <citation type="submission" date="2021-02" db="EMBL/GenBank/DDBJ databases">
        <authorList>
            <person name="Nowell W R."/>
        </authorList>
    </citation>
    <scope>NUCLEOTIDE SEQUENCE</scope>
</reference>
<accession>A0A816X135</accession>
<name>A0A816X135_9BILA</name>
<gene>
    <name evidence="1" type="ORF">WKI299_LOCUS28248</name>
</gene>
<proteinExistence type="predicted"/>
<sequence>MTMKQQRSDGSLVRIFSAHTTMRYRLIQKKIKLRFHGEFLRAIRDNKIETIFQTNLPLKSVSHQSDNDVSYDL</sequence>
<organism evidence="1 2">
    <name type="scientific">Rotaria magnacalcarata</name>
    <dbReference type="NCBI Taxonomy" id="392030"/>
    <lineage>
        <taxon>Eukaryota</taxon>
        <taxon>Metazoa</taxon>
        <taxon>Spiralia</taxon>
        <taxon>Gnathifera</taxon>
        <taxon>Rotifera</taxon>
        <taxon>Eurotatoria</taxon>
        <taxon>Bdelloidea</taxon>
        <taxon>Philodinida</taxon>
        <taxon>Philodinidae</taxon>
        <taxon>Rotaria</taxon>
    </lineage>
</organism>
<dbReference type="EMBL" id="CAJNRF010012339">
    <property type="protein sequence ID" value="CAF2140359.1"/>
    <property type="molecule type" value="Genomic_DNA"/>
</dbReference>
<protein>
    <submittedName>
        <fullName evidence="1">Uncharacterized protein</fullName>
    </submittedName>
</protein>
<dbReference type="AlphaFoldDB" id="A0A816X135"/>
<dbReference type="Proteomes" id="UP000663856">
    <property type="component" value="Unassembled WGS sequence"/>
</dbReference>
<evidence type="ECO:0000313" key="2">
    <source>
        <dbReference type="Proteomes" id="UP000663856"/>
    </source>
</evidence>